<accession>A0A554LKI7</accession>
<dbReference type="PROSITE" id="PS00585">
    <property type="entry name" value="RIBOSOMAL_S5"/>
    <property type="match status" value="1"/>
</dbReference>
<dbReference type="InterPro" id="IPR014721">
    <property type="entry name" value="Ribsml_uS5_D2-typ_fold_subgr"/>
</dbReference>
<dbReference type="InterPro" id="IPR000851">
    <property type="entry name" value="Ribosomal_uS5"/>
</dbReference>
<dbReference type="GO" id="GO:0003735">
    <property type="term" value="F:structural constituent of ribosome"/>
    <property type="evidence" value="ECO:0007669"/>
    <property type="project" value="UniProtKB-UniRule"/>
</dbReference>
<dbReference type="FunFam" id="3.30.230.10:FF:000002">
    <property type="entry name" value="30S ribosomal protein S5"/>
    <property type="match status" value="1"/>
</dbReference>
<evidence type="ECO:0000256" key="5">
    <source>
        <dbReference type="ARBA" id="ARBA00023274"/>
    </source>
</evidence>
<dbReference type="GO" id="GO:0019843">
    <property type="term" value="F:rRNA binding"/>
    <property type="evidence" value="ECO:0007669"/>
    <property type="project" value="UniProtKB-UniRule"/>
</dbReference>
<gene>
    <name evidence="7" type="primary">rpsE</name>
    <name evidence="10" type="ORF">CEN89_55</name>
</gene>
<dbReference type="Pfam" id="PF00333">
    <property type="entry name" value="Ribosomal_S5"/>
    <property type="match status" value="1"/>
</dbReference>
<evidence type="ECO:0000256" key="8">
    <source>
        <dbReference type="RuleBase" id="RU003823"/>
    </source>
</evidence>
<proteinExistence type="inferred from homology"/>
<keyword evidence="5 7" id="KW-0687">Ribonucleoprotein</keyword>
<dbReference type="PANTHER" id="PTHR48277:SF1">
    <property type="entry name" value="MITOCHONDRIAL RIBOSOMAL PROTEIN S5"/>
    <property type="match status" value="1"/>
</dbReference>
<evidence type="ECO:0000259" key="9">
    <source>
        <dbReference type="PROSITE" id="PS50881"/>
    </source>
</evidence>
<keyword evidence="2 7" id="KW-0699">rRNA-binding</keyword>
<sequence>MPEHKKQSEFEERVIHIDRVSRTVKGGRRISFRALLVLGDRKGKVGFGVGKGKEVAEAINKAKSKAKKKMIKITIKNDSIAYPIRAKYNSANLILKPAPAGTSVIAGGAVRAVIEVAGIKNIVAKIFGSNNKINNVKATFLALRKLKATENLLRTRFKTQLGEKQERL</sequence>
<evidence type="ECO:0000256" key="6">
    <source>
        <dbReference type="ARBA" id="ARBA00035255"/>
    </source>
</evidence>
<comment type="function">
    <text evidence="7">With S4 and S12 plays an important role in translational accuracy.</text>
</comment>
<comment type="subunit">
    <text evidence="7">Part of the 30S ribosomal subunit. Contacts proteins S4 and S8.</text>
</comment>
<dbReference type="InterPro" id="IPR018192">
    <property type="entry name" value="Ribosomal_uS5_N_CS"/>
</dbReference>
<evidence type="ECO:0000256" key="2">
    <source>
        <dbReference type="ARBA" id="ARBA00022730"/>
    </source>
</evidence>
<organism evidence="10 11">
    <name type="scientific">Candidatus Berkelbacteria bacterium Licking1014_7</name>
    <dbReference type="NCBI Taxonomy" id="2017147"/>
    <lineage>
        <taxon>Bacteria</taxon>
        <taxon>Candidatus Berkelbacteria</taxon>
    </lineage>
</organism>
<feature type="domain" description="S5 DRBM" evidence="9">
    <location>
        <begin position="10"/>
        <end position="73"/>
    </location>
</feature>
<protein>
    <recommendedName>
        <fullName evidence="6 7">Small ribosomal subunit protein uS5</fullName>
    </recommendedName>
</protein>
<dbReference type="GO" id="GO:0005737">
    <property type="term" value="C:cytoplasm"/>
    <property type="evidence" value="ECO:0007669"/>
    <property type="project" value="UniProtKB-ARBA"/>
</dbReference>
<evidence type="ECO:0000256" key="3">
    <source>
        <dbReference type="ARBA" id="ARBA00022884"/>
    </source>
</evidence>
<comment type="domain">
    <text evidence="7">The N-terminal domain interacts with the head of the 30S subunit; the C-terminal domain interacts with the body and contacts protein S4. The interaction surface between S4 and S5 is involved in control of translational fidelity.</text>
</comment>
<dbReference type="NCBIfam" id="TIGR01021">
    <property type="entry name" value="rpsE_bact"/>
    <property type="match status" value="1"/>
</dbReference>
<evidence type="ECO:0000256" key="7">
    <source>
        <dbReference type="HAMAP-Rule" id="MF_01307"/>
    </source>
</evidence>
<evidence type="ECO:0000256" key="1">
    <source>
        <dbReference type="ARBA" id="ARBA00008945"/>
    </source>
</evidence>
<dbReference type="InterPro" id="IPR013810">
    <property type="entry name" value="Ribosomal_uS5_N"/>
</dbReference>
<dbReference type="AlphaFoldDB" id="A0A554LKI7"/>
<dbReference type="GO" id="GO:0015935">
    <property type="term" value="C:small ribosomal subunit"/>
    <property type="evidence" value="ECO:0007669"/>
    <property type="project" value="InterPro"/>
</dbReference>
<dbReference type="InterPro" id="IPR020568">
    <property type="entry name" value="Ribosomal_Su5_D2-typ_SF"/>
</dbReference>
<dbReference type="Gene3D" id="3.30.160.20">
    <property type="match status" value="1"/>
</dbReference>
<dbReference type="InterPro" id="IPR005712">
    <property type="entry name" value="Ribosomal_uS5_bac-type"/>
</dbReference>
<reference evidence="10 11" key="1">
    <citation type="submission" date="2017-07" db="EMBL/GenBank/DDBJ databases">
        <title>Mechanisms for carbon and nitrogen cycling indicate functional differentiation within the Candidate Phyla Radiation.</title>
        <authorList>
            <person name="Danczak R.E."/>
            <person name="Johnston M.D."/>
            <person name="Kenah C."/>
            <person name="Slattery M."/>
            <person name="Wrighton K.C."/>
            <person name="Wilkins M.J."/>
        </authorList>
    </citation>
    <scope>NUCLEOTIDE SEQUENCE [LARGE SCALE GENOMIC DNA]</scope>
    <source>
        <strain evidence="10">Licking1014_7</strain>
    </source>
</reference>
<dbReference type="SUPFAM" id="SSF54211">
    <property type="entry name" value="Ribosomal protein S5 domain 2-like"/>
    <property type="match status" value="1"/>
</dbReference>
<dbReference type="GO" id="GO:0006412">
    <property type="term" value="P:translation"/>
    <property type="evidence" value="ECO:0007669"/>
    <property type="project" value="UniProtKB-UniRule"/>
</dbReference>
<dbReference type="SUPFAM" id="SSF54768">
    <property type="entry name" value="dsRNA-binding domain-like"/>
    <property type="match status" value="1"/>
</dbReference>
<evidence type="ECO:0000313" key="11">
    <source>
        <dbReference type="Proteomes" id="UP000315689"/>
    </source>
</evidence>
<comment type="caution">
    <text evidence="10">The sequence shown here is derived from an EMBL/GenBank/DDBJ whole genome shotgun (WGS) entry which is preliminary data.</text>
</comment>
<keyword evidence="4 7" id="KW-0689">Ribosomal protein</keyword>
<dbReference type="Proteomes" id="UP000315689">
    <property type="component" value="Unassembled WGS sequence"/>
</dbReference>
<keyword evidence="3 7" id="KW-0694">RNA-binding</keyword>
<dbReference type="Pfam" id="PF03719">
    <property type="entry name" value="Ribosomal_S5_C"/>
    <property type="match status" value="1"/>
</dbReference>
<dbReference type="PROSITE" id="PS50881">
    <property type="entry name" value="S5_DSRBD"/>
    <property type="match status" value="1"/>
</dbReference>
<dbReference type="PANTHER" id="PTHR48277">
    <property type="entry name" value="MITOCHONDRIAL RIBOSOMAL PROTEIN S5"/>
    <property type="match status" value="1"/>
</dbReference>
<dbReference type="FunFam" id="3.30.160.20:FF:000001">
    <property type="entry name" value="30S ribosomal protein S5"/>
    <property type="match status" value="1"/>
</dbReference>
<comment type="function">
    <text evidence="7">Located at the back of the 30S subunit body where it stabilizes the conformation of the head with respect to the body.</text>
</comment>
<dbReference type="GO" id="GO:0042254">
    <property type="term" value="P:ribosome biogenesis"/>
    <property type="evidence" value="ECO:0007669"/>
    <property type="project" value="UniProtKB-ARBA"/>
</dbReference>
<dbReference type="EMBL" id="VMGK01000002">
    <property type="protein sequence ID" value="TSC93380.1"/>
    <property type="molecule type" value="Genomic_DNA"/>
</dbReference>
<dbReference type="HAMAP" id="MF_01307_B">
    <property type="entry name" value="Ribosomal_uS5_B"/>
    <property type="match status" value="1"/>
</dbReference>
<evidence type="ECO:0000313" key="10">
    <source>
        <dbReference type="EMBL" id="TSC93380.1"/>
    </source>
</evidence>
<evidence type="ECO:0000256" key="4">
    <source>
        <dbReference type="ARBA" id="ARBA00022980"/>
    </source>
</evidence>
<dbReference type="Gene3D" id="3.30.230.10">
    <property type="match status" value="1"/>
</dbReference>
<name>A0A554LKI7_9BACT</name>
<comment type="similarity">
    <text evidence="1 7 8">Belongs to the universal ribosomal protein uS5 family.</text>
</comment>
<dbReference type="InterPro" id="IPR005324">
    <property type="entry name" value="Ribosomal_uS5_C"/>
</dbReference>